<name>A0A0G4B2C4_9BACT</name>
<sequence length="238" mass="27004">MVAEDVIASQPIICYAAKSRRLINRAPIIKLLRDYPGEWQEGFDPGMPYRMIVSVESDRNMIFSESHLQKVQETIYSIVERLPSEYRRSYYYITNGVSKDDAIDNFDIPRAIEYLTIASSRFVLDSIRLSQGGDSVVSFQGTVLPSVWTKKKVSTKLWLMHDLGPSVDPLVMTCLDLASETVSRILAGTEMDLVSVLVRKVARFTPVRAEKDIEKPSSNSFFLKFIRAFTGQVMSIFN</sequence>
<dbReference type="Proteomes" id="UP000035648">
    <property type="component" value="Chromosome"/>
</dbReference>
<gene>
    <name evidence="1" type="ORF">UT28_C0001G0297</name>
</gene>
<dbReference type="KEGG" id="bbgw:UT28_C0001G0297"/>
<evidence type="ECO:0000313" key="1">
    <source>
        <dbReference type="EMBL" id="AKM82106.1"/>
    </source>
</evidence>
<dbReference type="EMBL" id="CP011213">
    <property type="protein sequence ID" value="AKM82106.1"/>
    <property type="molecule type" value="Genomic_DNA"/>
</dbReference>
<protein>
    <submittedName>
        <fullName evidence="1">Uncharacterized protein</fullName>
    </submittedName>
</protein>
<organism evidence="1 2">
    <name type="scientific">Berkelbacteria bacterium GW2011_GWE1_39_12</name>
    <dbReference type="NCBI Taxonomy" id="1618337"/>
    <lineage>
        <taxon>Bacteria</taxon>
        <taxon>Candidatus Berkelbacteria</taxon>
    </lineage>
</organism>
<dbReference type="AlphaFoldDB" id="A0A0G4B2C4"/>
<proteinExistence type="predicted"/>
<dbReference type="STRING" id="1618337.UT28_C0001G0297"/>
<evidence type="ECO:0000313" key="2">
    <source>
        <dbReference type="Proteomes" id="UP000035648"/>
    </source>
</evidence>
<accession>A0A0G4B2C4</accession>
<reference evidence="1 2" key="1">
    <citation type="journal article" date="2015" name="Nature">
        <title>rRNA introns, odd ribosomes, and small enigmatic genomes across a large radiation of phyla.</title>
        <authorList>
            <person name="Brown C.T."/>
            <person name="Hug L.A."/>
            <person name="Thomas B.C."/>
            <person name="Sharon I."/>
            <person name="Castelle C.J."/>
            <person name="Singh A."/>
            <person name="Wilkins M.J."/>
            <person name="Williams K.H."/>
            <person name="Banfield J.F."/>
        </authorList>
    </citation>
    <scope>NUCLEOTIDE SEQUENCE [LARGE SCALE GENOMIC DNA]</scope>
</reference>